<dbReference type="Pfam" id="PF01370">
    <property type="entry name" value="Epimerase"/>
    <property type="match status" value="1"/>
</dbReference>
<organism evidence="4 5">
    <name type="scientific">Desulfonema magnum</name>
    <dbReference type="NCBI Taxonomy" id="45655"/>
    <lineage>
        <taxon>Bacteria</taxon>
        <taxon>Pseudomonadati</taxon>
        <taxon>Thermodesulfobacteriota</taxon>
        <taxon>Desulfobacteria</taxon>
        <taxon>Desulfobacterales</taxon>
        <taxon>Desulfococcaceae</taxon>
        <taxon>Desulfonema</taxon>
    </lineage>
</organism>
<sequence length="228" mass="25843">MEKKTVLILGATGLVGGECLTRLLNSDFYNRIVILTRRPLPDYLNHPKTEQHLIDFDHADKYQHLIKADHVICTLGTTIRKAGTKENFYKIDFTYPHRIASIAQQNRASHFLVVSANGANPKSPFFYNRVKGELEAAIQKLNYRSVSIFRPSLLLGERENFRLGEEIGKFLNRFISFAISERYKPVHGGAVADAVLQVARKDQAGVRIIESDEIQAIAKENRGNFVIF</sequence>
<dbReference type="CDD" id="cd05250">
    <property type="entry name" value="CC3_like_SDR_a"/>
    <property type="match status" value="1"/>
</dbReference>
<dbReference type="Gene3D" id="3.40.50.720">
    <property type="entry name" value="NAD(P)-binding Rossmann-like Domain"/>
    <property type="match status" value="1"/>
</dbReference>
<dbReference type="AlphaFoldDB" id="A0A975BGQ5"/>
<accession>A0A975BGQ5</accession>
<comment type="subcellular location">
    <subcellularLocation>
        <location evidence="1">Membrane</location>
    </subcellularLocation>
</comment>
<gene>
    <name evidence="4" type="ORF">dnm_012120</name>
</gene>
<reference evidence="4" key="1">
    <citation type="journal article" date="2021" name="Microb. Physiol.">
        <title>Proteogenomic Insights into the Physiology of Marine, Sulfate-Reducing, Filamentous Desulfonema limicola and Desulfonema magnum.</title>
        <authorList>
            <person name="Schnaars V."/>
            <person name="Wohlbrand L."/>
            <person name="Scheve S."/>
            <person name="Hinrichs C."/>
            <person name="Reinhardt R."/>
            <person name="Rabus R."/>
        </authorList>
    </citation>
    <scope>NUCLEOTIDE SEQUENCE</scope>
    <source>
        <strain evidence="4">4be13</strain>
    </source>
</reference>
<dbReference type="PANTHER" id="PTHR14097:SF7">
    <property type="entry name" value="OXIDOREDUCTASE HTATIP2"/>
    <property type="match status" value="1"/>
</dbReference>
<dbReference type="InterPro" id="IPR001509">
    <property type="entry name" value="Epimerase_deHydtase"/>
</dbReference>
<dbReference type="EMBL" id="CP061800">
    <property type="protein sequence ID" value="QTA85207.1"/>
    <property type="molecule type" value="Genomic_DNA"/>
</dbReference>
<protein>
    <submittedName>
        <fullName evidence="4">NAD(P)-binding domain-containing protein</fullName>
    </submittedName>
</protein>
<name>A0A975BGQ5_9BACT</name>
<evidence type="ECO:0000313" key="5">
    <source>
        <dbReference type="Proteomes" id="UP000663722"/>
    </source>
</evidence>
<keyword evidence="2" id="KW-0472">Membrane</keyword>
<evidence type="ECO:0000313" key="4">
    <source>
        <dbReference type="EMBL" id="QTA85207.1"/>
    </source>
</evidence>
<feature type="domain" description="NAD-dependent epimerase/dehydratase" evidence="3">
    <location>
        <begin position="6"/>
        <end position="121"/>
    </location>
</feature>
<dbReference type="GO" id="GO:0016020">
    <property type="term" value="C:membrane"/>
    <property type="evidence" value="ECO:0007669"/>
    <property type="project" value="UniProtKB-SubCell"/>
</dbReference>
<dbReference type="PANTHER" id="PTHR14097">
    <property type="entry name" value="OXIDOREDUCTASE HTATIP2"/>
    <property type="match status" value="1"/>
</dbReference>
<evidence type="ECO:0000256" key="2">
    <source>
        <dbReference type="ARBA" id="ARBA00023136"/>
    </source>
</evidence>
<keyword evidence="5" id="KW-1185">Reference proteome</keyword>
<dbReference type="RefSeq" id="WP_207681351.1">
    <property type="nucleotide sequence ID" value="NZ_CP061800.1"/>
</dbReference>
<dbReference type="InterPro" id="IPR036291">
    <property type="entry name" value="NAD(P)-bd_dom_sf"/>
</dbReference>
<dbReference type="Proteomes" id="UP000663722">
    <property type="component" value="Chromosome"/>
</dbReference>
<dbReference type="SUPFAM" id="SSF51735">
    <property type="entry name" value="NAD(P)-binding Rossmann-fold domains"/>
    <property type="match status" value="1"/>
</dbReference>
<proteinExistence type="predicted"/>
<dbReference type="KEGG" id="dmm:dnm_012120"/>
<evidence type="ECO:0000256" key="1">
    <source>
        <dbReference type="ARBA" id="ARBA00004370"/>
    </source>
</evidence>
<evidence type="ECO:0000259" key="3">
    <source>
        <dbReference type="Pfam" id="PF01370"/>
    </source>
</evidence>